<feature type="region of interest" description="Disordered" evidence="2">
    <location>
        <begin position="30"/>
        <end position="61"/>
    </location>
</feature>
<evidence type="ECO:0008006" key="5">
    <source>
        <dbReference type="Google" id="ProtNLM"/>
    </source>
</evidence>
<dbReference type="InterPro" id="IPR052632">
    <property type="entry name" value="MICOS_subunit_Mic19"/>
</dbReference>
<dbReference type="OrthoDB" id="70030at2759"/>
<dbReference type="PANTHER" id="PTHR21588:SF18">
    <property type="entry name" value="MICOS COMPLEX SUBUNIT MIC19"/>
    <property type="match status" value="1"/>
</dbReference>
<evidence type="ECO:0000313" key="3">
    <source>
        <dbReference type="EnsemblMetazoa" id="XP_014262442.1"/>
    </source>
</evidence>
<evidence type="ECO:0000256" key="2">
    <source>
        <dbReference type="SAM" id="MobiDB-lite"/>
    </source>
</evidence>
<dbReference type="OMA" id="FINCVDS"/>
<organism evidence="3 4">
    <name type="scientific">Cimex lectularius</name>
    <name type="common">Bed bug</name>
    <name type="synonym">Acanthia lectularia</name>
    <dbReference type="NCBI Taxonomy" id="79782"/>
    <lineage>
        <taxon>Eukaryota</taxon>
        <taxon>Metazoa</taxon>
        <taxon>Ecdysozoa</taxon>
        <taxon>Arthropoda</taxon>
        <taxon>Hexapoda</taxon>
        <taxon>Insecta</taxon>
        <taxon>Pterygota</taxon>
        <taxon>Neoptera</taxon>
        <taxon>Paraneoptera</taxon>
        <taxon>Hemiptera</taxon>
        <taxon>Heteroptera</taxon>
        <taxon>Panheteroptera</taxon>
        <taxon>Cimicomorpha</taxon>
        <taxon>Cimicidae</taxon>
        <taxon>Cimex</taxon>
    </lineage>
</organism>
<feature type="compositionally biased region" description="Basic and acidic residues" evidence="2">
    <location>
        <begin position="46"/>
        <end position="56"/>
    </location>
</feature>
<feature type="coiled-coil region" evidence="1">
    <location>
        <begin position="105"/>
        <end position="132"/>
    </location>
</feature>
<evidence type="ECO:0000313" key="4">
    <source>
        <dbReference type="Proteomes" id="UP000494040"/>
    </source>
</evidence>
<protein>
    <recommendedName>
        <fullName evidence="5">MICOS complex subunit MIC19</fullName>
    </recommendedName>
</protein>
<dbReference type="PANTHER" id="PTHR21588">
    <property type="entry name" value="COILED-COIL-HELIX-COILED-COIL-HELIX DOMAIN CONTAINING 6"/>
    <property type="match status" value="1"/>
</dbReference>
<evidence type="ECO:0000256" key="1">
    <source>
        <dbReference type="SAM" id="Coils"/>
    </source>
</evidence>
<proteinExistence type="predicted"/>
<accession>A0A8I6SF09</accession>
<dbReference type="GO" id="GO:0061617">
    <property type="term" value="C:MICOS complex"/>
    <property type="evidence" value="ECO:0007669"/>
    <property type="project" value="TreeGrafter"/>
</dbReference>
<dbReference type="EnsemblMetazoa" id="XM_014406956.2">
    <property type="protein sequence ID" value="XP_014262442.1"/>
    <property type="gene ID" value="LOC106674313"/>
</dbReference>
<dbReference type="GO" id="GO:0007007">
    <property type="term" value="P:inner mitochondrial membrane organization"/>
    <property type="evidence" value="ECO:0007669"/>
    <property type="project" value="TreeGrafter"/>
</dbReference>
<dbReference type="KEGG" id="clec:106674313"/>
<keyword evidence="4" id="KW-1185">Reference proteome</keyword>
<sequence>MGGQQSRRVVSVENDEPPLISVSYGVIERLSNSKAKSEPEPEAEEEKTPKIAEPHPQKSRTRNFAVNDFVHAGEEIKYKGLPYVTTKEIQQALDDEIKKNNAYWEEKLAKQKESYENTNKILEHEYLKISQQMEKYLPKVSEKVPQQDCNERTQLVLSCLQKHKQQPLLCSKEVGEFNSCVLHTKANRAN</sequence>
<dbReference type="Proteomes" id="UP000494040">
    <property type="component" value="Unassembled WGS sequence"/>
</dbReference>
<dbReference type="AlphaFoldDB" id="A0A8I6SF09"/>
<reference evidence="3" key="1">
    <citation type="submission" date="2022-01" db="UniProtKB">
        <authorList>
            <consortium name="EnsemblMetazoa"/>
        </authorList>
    </citation>
    <scope>IDENTIFICATION</scope>
</reference>
<name>A0A8I6SF09_CIMLE</name>
<keyword evidence="1" id="KW-0175">Coiled coil</keyword>
<gene>
    <name evidence="3" type="primary">106674313</name>
</gene>